<dbReference type="InterPro" id="IPR007521">
    <property type="entry name" value="Choline_kin_N"/>
</dbReference>
<dbReference type="Pfam" id="PF01633">
    <property type="entry name" value="Choline_kinase"/>
    <property type="match status" value="1"/>
</dbReference>
<dbReference type="CDD" id="cd05157">
    <property type="entry name" value="ETNK_euk"/>
    <property type="match status" value="1"/>
</dbReference>
<dbReference type="InterPro" id="IPR011009">
    <property type="entry name" value="Kinase-like_dom_sf"/>
</dbReference>
<dbReference type="Pfam" id="PF04428">
    <property type="entry name" value="Choline_kin_N"/>
    <property type="match status" value="1"/>
</dbReference>
<feature type="region of interest" description="Disordered" evidence="2">
    <location>
        <begin position="602"/>
        <end position="630"/>
    </location>
</feature>
<dbReference type="Proteomes" id="UP001149074">
    <property type="component" value="Unassembled WGS sequence"/>
</dbReference>
<dbReference type="AlphaFoldDB" id="A0A9W9EWH7"/>
<dbReference type="RefSeq" id="XP_056471254.1">
    <property type="nucleotide sequence ID" value="XM_056620448.1"/>
</dbReference>
<feature type="compositionally biased region" description="Basic and acidic residues" evidence="2">
    <location>
        <begin position="71"/>
        <end position="83"/>
    </location>
</feature>
<evidence type="ECO:0000313" key="5">
    <source>
        <dbReference type="Proteomes" id="UP001149074"/>
    </source>
</evidence>
<evidence type="ECO:0000256" key="2">
    <source>
        <dbReference type="SAM" id="MobiDB-lite"/>
    </source>
</evidence>
<evidence type="ECO:0000259" key="3">
    <source>
        <dbReference type="Pfam" id="PF04428"/>
    </source>
</evidence>
<dbReference type="SUPFAM" id="SSF56112">
    <property type="entry name" value="Protein kinase-like (PK-like)"/>
    <property type="match status" value="1"/>
</dbReference>
<sequence length="680" mass="76923">MPSAVSSQSSVKLENPVLDETDQPTKTEEDRQLSLFHQVSEWLQHEKVRRQARKARRAEAASHAAECVQESAERSSEEHHRSSESTFSLDKLEKILLQYAGASSVDGLAPMQAVKKVTRRRPKGLRRGSASESDYTDVEAQVPSVEAFLDNSKTLAYTGGAGEETADSSSSSKRSKGREAWVTFKTEILRLAHTLQLRGWRKVSMENACDMEVIRLSGAMTNAIYVVGPPKNLPPPKTQSGSASVVPRKPPPKLLLRIYGPQVDHLIDREKELQILRRLGRKNIGPRVLGTFKNGRFEEYFEARPLTAKELRIPETAKQIAKRMRELHEGIELLEEEREGGPMVFKNWDKWVDRCEQVTTWLDNQLDSPQNLAKAATEPWRRRGYVCGVPWAVFRKAVENYRAWLLASCGGFSEIKKQLVFAHNDTQYGNLLRMEPATQSPLLLPANEHKQLVVIDFEYSSANTPGFEFANHFTEWCYNYHDEERPWACNSRLYPVPEEQYRFVSTYLTHRPNVGNASPQGTPAMRGRNAAAITPLNLDDGPEPNCQQSQVEKSNEEALDAEIKYLMHQTRLWRVMNSAQWTAWGIVQAKIPGMEEGIAEMAAASRNASPEKNDEHASEQGAKTPTVDADVDEDEEFDYLAYSQDRALFFWSDLLALNLVNTDDLPAPMVEHIRARAVDY</sequence>
<organism evidence="4 5">
    <name type="scientific">Penicillium argentinense</name>
    <dbReference type="NCBI Taxonomy" id="1131581"/>
    <lineage>
        <taxon>Eukaryota</taxon>
        <taxon>Fungi</taxon>
        <taxon>Dikarya</taxon>
        <taxon>Ascomycota</taxon>
        <taxon>Pezizomycotina</taxon>
        <taxon>Eurotiomycetes</taxon>
        <taxon>Eurotiomycetidae</taxon>
        <taxon>Eurotiales</taxon>
        <taxon>Aspergillaceae</taxon>
        <taxon>Penicillium</taxon>
    </lineage>
</organism>
<comment type="similarity">
    <text evidence="1">Belongs to the choline/ethanolamine kinase family.</text>
</comment>
<dbReference type="Gene3D" id="3.90.1200.10">
    <property type="match status" value="1"/>
</dbReference>
<feature type="region of interest" description="Disordered" evidence="2">
    <location>
        <begin position="1"/>
        <end position="30"/>
    </location>
</feature>
<dbReference type="OrthoDB" id="10267235at2759"/>
<protein>
    <recommendedName>
        <fullName evidence="3">Choline kinase N-terminal domain-containing protein</fullName>
    </recommendedName>
</protein>
<feature type="compositionally biased region" description="Basic and acidic residues" evidence="2">
    <location>
        <begin position="609"/>
        <end position="618"/>
    </location>
</feature>
<feature type="region of interest" description="Disordered" evidence="2">
    <location>
        <begin position="47"/>
        <end position="86"/>
    </location>
</feature>
<dbReference type="GO" id="GO:0004103">
    <property type="term" value="F:choline kinase activity"/>
    <property type="evidence" value="ECO:0007669"/>
    <property type="project" value="TreeGrafter"/>
</dbReference>
<feature type="domain" description="Choline kinase N-terminal" evidence="3">
    <location>
        <begin position="133"/>
        <end position="203"/>
    </location>
</feature>
<dbReference type="GO" id="GO:0004305">
    <property type="term" value="F:ethanolamine kinase activity"/>
    <property type="evidence" value="ECO:0007669"/>
    <property type="project" value="TreeGrafter"/>
</dbReference>
<name>A0A9W9EWH7_9EURO</name>
<dbReference type="PANTHER" id="PTHR22603:SF93">
    <property type="entry name" value="RE24176P"/>
    <property type="match status" value="1"/>
</dbReference>
<dbReference type="GeneID" id="81359427"/>
<reference evidence="4" key="1">
    <citation type="submission" date="2022-11" db="EMBL/GenBank/DDBJ databases">
        <authorList>
            <person name="Petersen C."/>
        </authorList>
    </citation>
    <scope>NUCLEOTIDE SEQUENCE</scope>
    <source>
        <strain evidence="4">IBT 30761</strain>
    </source>
</reference>
<evidence type="ECO:0000313" key="4">
    <source>
        <dbReference type="EMBL" id="KAJ5089272.1"/>
    </source>
</evidence>
<accession>A0A9W9EWH7</accession>
<comment type="caution">
    <text evidence="4">The sequence shown here is derived from an EMBL/GenBank/DDBJ whole genome shotgun (WGS) entry which is preliminary data.</text>
</comment>
<proteinExistence type="inferred from homology"/>
<dbReference type="GO" id="GO:0005737">
    <property type="term" value="C:cytoplasm"/>
    <property type="evidence" value="ECO:0007669"/>
    <property type="project" value="TreeGrafter"/>
</dbReference>
<dbReference type="EMBL" id="JAPQKI010000009">
    <property type="protein sequence ID" value="KAJ5089272.1"/>
    <property type="molecule type" value="Genomic_DNA"/>
</dbReference>
<dbReference type="PANTHER" id="PTHR22603">
    <property type="entry name" value="CHOLINE/ETHANOALAMINE KINASE"/>
    <property type="match status" value="1"/>
</dbReference>
<feature type="compositionally biased region" description="Basic residues" evidence="2">
    <location>
        <begin position="47"/>
        <end position="56"/>
    </location>
</feature>
<evidence type="ECO:0000256" key="1">
    <source>
        <dbReference type="ARBA" id="ARBA00038211"/>
    </source>
</evidence>
<dbReference type="GO" id="GO:0006646">
    <property type="term" value="P:phosphatidylethanolamine biosynthetic process"/>
    <property type="evidence" value="ECO:0007669"/>
    <property type="project" value="TreeGrafter"/>
</dbReference>
<reference evidence="4" key="2">
    <citation type="journal article" date="2023" name="IMA Fungus">
        <title>Comparative genomic study of the Penicillium genus elucidates a diverse pangenome and 15 lateral gene transfer events.</title>
        <authorList>
            <person name="Petersen C."/>
            <person name="Sorensen T."/>
            <person name="Nielsen M.R."/>
            <person name="Sondergaard T.E."/>
            <person name="Sorensen J.L."/>
            <person name="Fitzpatrick D.A."/>
            <person name="Frisvad J.C."/>
            <person name="Nielsen K.L."/>
        </authorList>
    </citation>
    <scope>NUCLEOTIDE SEQUENCE</scope>
    <source>
        <strain evidence="4">IBT 30761</strain>
    </source>
</reference>
<gene>
    <name evidence="4" type="ORF">N7532_007956</name>
</gene>
<keyword evidence="5" id="KW-1185">Reference proteome</keyword>
<feature type="compositionally biased region" description="Polar residues" evidence="2">
    <location>
        <begin position="1"/>
        <end position="12"/>
    </location>
</feature>